<organism evidence="1">
    <name type="scientific">uncultured Aureispira sp</name>
    <dbReference type="NCBI Taxonomy" id="1331704"/>
    <lineage>
        <taxon>Bacteria</taxon>
        <taxon>Pseudomonadati</taxon>
        <taxon>Bacteroidota</taxon>
        <taxon>Saprospiria</taxon>
        <taxon>Saprospirales</taxon>
        <taxon>Saprospiraceae</taxon>
        <taxon>Aureispira</taxon>
        <taxon>environmental samples</taxon>
    </lineage>
</organism>
<proteinExistence type="predicted"/>
<gene>
    <name evidence="1" type="ORF">HELGO_WM42162</name>
</gene>
<protein>
    <recommendedName>
        <fullName evidence="2">Outer membrane protein beta-barrel domain-containing protein</fullName>
    </recommendedName>
</protein>
<evidence type="ECO:0000313" key="1">
    <source>
        <dbReference type="EMBL" id="CAA6815752.1"/>
    </source>
</evidence>
<accession>A0A6S6TJI0</accession>
<dbReference type="AlphaFoldDB" id="A0A6S6TJI0"/>
<evidence type="ECO:0008006" key="2">
    <source>
        <dbReference type="Google" id="ProtNLM"/>
    </source>
</evidence>
<name>A0A6S6TJI0_9BACT</name>
<dbReference type="EMBL" id="CACVAQ010000230">
    <property type="protein sequence ID" value="CAA6815752.1"/>
    <property type="molecule type" value="Genomic_DNA"/>
</dbReference>
<reference evidence="1" key="1">
    <citation type="submission" date="2020-01" db="EMBL/GenBank/DDBJ databases">
        <authorList>
            <person name="Meier V. D."/>
            <person name="Meier V D."/>
        </authorList>
    </citation>
    <scope>NUCLEOTIDE SEQUENCE</scope>
    <source>
        <strain evidence="1">HLG_WM_MAG_10</strain>
    </source>
</reference>
<sequence>MKRFGILIGILFFMINTRTSAQQLSLKPLSFLGLGTNLGGAYYYNGGGFELGYQQDVWKGRVIGGLEYRMVSWGNQVGINLGYNMPFWTKGQWRASVSGQTQFSWALFHQKSLLVWGIECVPEIEWHSNKAFFVSLGVGVRYTNCPAYQNYGDISKLIDLPIKIGVGFYLNNKKRQQ</sequence>